<dbReference type="GO" id="GO:0006974">
    <property type="term" value="P:DNA damage response"/>
    <property type="evidence" value="ECO:0007669"/>
    <property type="project" value="TreeGrafter"/>
</dbReference>
<dbReference type="Proteomes" id="UP000486297">
    <property type="component" value="Unassembled WGS sequence"/>
</dbReference>
<dbReference type="AlphaFoldDB" id="A0A5Q3S151"/>
<dbReference type="EMBL" id="WJXO01000001">
    <property type="protein sequence ID" value="MRN38855.1"/>
    <property type="molecule type" value="Genomic_DNA"/>
</dbReference>
<accession>A0A5Q3S151</accession>
<dbReference type="PANTHER" id="PTHR34387">
    <property type="entry name" value="SLR1258 PROTEIN"/>
    <property type="match status" value="1"/>
</dbReference>
<organism evidence="1 2">
    <name type="scientific">Neisseria brasiliensis</name>
    <dbReference type="NCBI Taxonomy" id="2666100"/>
    <lineage>
        <taxon>Bacteria</taxon>
        <taxon>Pseudomonadati</taxon>
        <taxon>Pseudomonadota</taxon>
        <taxon>Betaproteobacteria</taxon>
        <taxon>Neisseriales</taxon>
        <taxon>Neisseriaceae</taxon>
        <taxon>Neisseria</taxon>
    </lineage>
</organism>
<evidence type="ECO:0000313" key="2">
    <source>
        <dbReference type="Proteomes" id="UP000486297"/>
    </source>
</evidence>
<dbReference type="PANTHER" id="PTHR34387:SF1">
    <property type="entry name" value="PERIPLASMIC IMMUNOGENIC PROTEIN"/>
    <property type="match status" value="1"/>
</dbReference>
<keyword evidence="2" id="KW-1185">Reference proteome</keyword>
<proteinExistence type="predicted"/>
<dbReference type="RefSeq" id="WP_095502160.1">
    <property type="nucleotide sequence ID" value="NZ_CP046027.1"/>
</dbReference>
<dbReference type="InterPro" id="IPR007497">
    <property type="entry name" value="SIMPL/DUF541"/>
</dbReference>
<sequence length="235" mass="26228">MFRPALTALLLAAALPVAAEPLHYNIVEFSESAVMEVPRDTMTARFQVRAEGKERQAVNAAFIKKFNSFNRQAKNSAFKTELLSRNVSPRYQYTNGKRTQTGWEERADFKVESKDFAALNRLIAETQNDAHVQYTHFSVSKEKRESVIDEVSKSAITRFKQRAQTLAETLGHRDYKIVKINLGHIGSNSVQSENMAAGRMYRTAAPASAMMADTVETTSPGSEEISITVDGSIQM</sequence>
<dbReference type="Pfam" id="PF04402">
    <property type="entry name" value="SIMPL"/>
    <property type="match status" value="1"/>
</dbReference>
<protein>
    <submittedName>
        <fullName evidence="1">DUF541 domain-containing protein</fullName>
    </submittedName>
</protein>
<comment type="caution">
    <text evidence="1">The sequence shown here is derived from an EMBL/GenBank/DDBJ whole genome shotgun (WGS) entry which is preliminary data.</text>
</comment>
<dbReference type="Gene3D" id="3.30.70.2970">
    <property type="entry name" value="Protein of unknown function (DUF541), domain 2"/>
    <property type="match status" value="1"/>
</dbReference>
<dbReference type="Gene3D" id="3.30.110.170">
    <property type="entry name" value="Protein of unknown function (DUF541), domain 1"/>
    <property type="match status" value="1"/>
</dbReference>
<reference evidence="1" key="1">
    <citation type="journal article" name="Emerg. Infect. Dis.">
        <title>Two cases of a newly characterized neisseria species.</title>
        <authorList>
            <person name="Mustapha M."/>
            <person name="Lemos A.P.S."/>
            <person name="Harrison L.H."/>
            <person name="Vantyne D."/>
            <person name="Sacchi C.T."/>
        </authorList>
    </citation>
    <scope>NUCLEOTIDE SEQUENCE</scope>
    <source>
        <strain evidence="1">N.95.16</strain>
    </source>
</reference>
<dbReference type="InterPro" id="IPR052022">
    <property type="entry name" value="26kDa_periplasmic_antigen"/>
</dbReference>
<gene>
    <name evidence="1" type="ORF">GJU80_10290</name>
</gene>
<name>A0A5Q3S151_9NEIS</name>
<evidence type="ECO:0000313" key="1">
    <source>
        <dbReference type="EMBL" id="MRN38855.1"/>
    </source>
</evidence>